<comment type="caution">
    <text evidence="1">The sequence shown here is derived from an EMBL/GenBank/DDBJ whole genome shotgun (WGS) entry which is preliminary data.</text>
</comment>
<dbReference type="InterPro" id="IPR016195">
    <property type="entry name" value="Pol/histidinol_Pase-like"/>
</dbReference>
<sequence>MVGWIEKQLPFAAPGRFWRGNLHMHSTASDGAHSVAEACAAYAREGYDFVAMTDHFLPQYGHPVTDTRASHTDHFITLAGAELHQGRLGNGELWHIVAVGLPWDFAPPAEGETAQTICARAAATGAFLAFAHPGWFALTPEDVRSLPMVHAVEVYNHGTEMGQMRGDGWYLADMALNEGRRLTAIATDDMHRLGVVFGGGWTMVKASALTPEAILAALHAGQFYATQGPMIHDMRVEGEALVIDCSPVVTAALVGSRARRAGAAITGIASRVCLPLAGMEDGYFRIILRDRHGRHAWTNPVWLS</sequence>
<dbReference type="RefSeq" id="WP_109666392.1">
    <property type="nucleotide sequence ID" value="NZ_QGGW01000002.1"/>
</dbReference>
<dbReference type="EMBL" id="QGGW01000002">
    <property type="protein sequence ID" value="PWK61446.1"/>
    <property type="molecule type" value="Genomic_DNA"/>
</dbReference>
<proteinExistence type="predicted"/>
<evidence type="ECO:0008006" key="3">
    <source>
        <dbReference type="Google" id="ProtNLM"/>
    </source>
</evidence>
<evidence type="ECO:0000313" key="2">
    <source>
        <dbReference type="Proteomes" id="UP000245708"/>
    </source>
</evidence>
<dbReference type="PANTHER" id="PTHR42924:SF3">
    <property type="entry name" value="POLYMERASE_HISTIDINOL PHOSPHATASE N-TERMINAL DOMAIN-CONTAINING PROTEIN"/>
    <property type="match status" value="1"/>
</dbReference>
<dbReference type="OrthoDB" id="9808747at2"/>
<dbReference type="Proteomes" id="UP000245708">
    <property type="component" value="Unassembled WGS sequence"/>
</dbReference>
<accession>A0A316GLH4</accession>
<evidence type="ECO:0000313" key="1">
    <source>
        <dbReference type="EMBL" id="PWK61446.1"/>
    </source>
</evidence>
<keyword evidence="2" id="KW-1185">Reference proteome</keyword>
<dbReference type="PANTHER" id="PTHR42924">
    <property type="entry name" value="EXONUCLEASE"/>
    <property type="match status" value="1"/>
</dbReference>
<dbReference type="InterPro" id="IPR052018">
    <property type="entry name" value="PHP_domain"/>
</dbReference>
<dbReference type="AlphaFoldDB" id="A0A316GLH4"/>
<dbReference type="NCBIfam" id="NF038032">
    <property type="entry name" value="CehA_McbA_metalo"/>
    <property type="match status" value="1"/>
</dbReference>
<dbReference type="GO" id="GO:0035312">
    <property type="term" value="F:5'-3' DNA exonuclease activity"/>
    <property type="evidence" value="ECO:0007669"/>
    <property type="project" value="TreeGrafter"/>
</dbReference>
<dbReference type="Gene3D" id="3.20.20.140">
    <property type="entry name" value="Metal-dependent hydrolases"/>
    <property type="match status" value="1"/>
</dbReference>
<dbReference type="SUPFAM" id="SSF89550">
    <property type="entry name" value="PHP domain-like"/>
    <property type="match status" value="1"/>
</dbReference>
<name>A0A316GLH4_9RHOB</name>
<dbReference type="GO" id="GO:0004534">
    <property type="term" value="F:5'-3' RNA exonuclease activity"/>
    <property type="evidence" value="ECO:0007669"/>
    <property type="project" value="TreeGrafter"/>
</dbReference>
<reference evidence="1 2" key="1">
    <citation type="submission" date="2018-05" db="EMBL/GenBank/DDBJ databases">
        <title>Genomic Encyclopedia of Type Strains, Phase IV (KMG-IV): sequencing the most valuable type-strain genomes for metagenomic binning, comparative biology and taxonomic classification.</title>
        <authorList>
            <person name="Goeker M."/>
        </authorList>
    </citation>
    <scope>NUCLEOTIDE SEQUENCE [LARGE SCALE GENOMIC DNA]</scope>
    <source>
        <strain evidence="1 2">DSM 16097</strain>
    </source>
</reference>
<protein>
    <recommendedName>
        <fullName evidence="3">Polymerase/histidinol phosphatase N-terminal domain-containing protein</fullName>
    </recommendedName>
</protein>
<organism evidence="1 2">
    <name type="scientific">Roseicyclus mahoneyensis</name>
    <dbReference type="NCBI Taxonomy" id="164332"/>
    <lineage>
        <taxon>Bacteria</taxon>
        <taxon>Pseudomonadati</taxon>
        <taxon>Pseudomonadota</taxon>
        <taxon>Alphaproteobacteria</taxon>
        <taxon>Rhodobacterales</taxon>
        <taxon>Roseobacteraceae</taxon>
        <taxon>Roseicyclus</taxon>
    </lineage>
</organism>
<gene>
    <name evidence="1" type="ORF">C7455_102134</name>
</gene>